<evidence type="ECO:0000313" key="3">
    <source>
        <dbReference type="Proteomes" id="UP000479710"/>
    </source>
</evidence>
<dbReference type="Proteomes" id="UP000479710">
    <property type="component" value="Unassembled WGS sequence"/>
</dbReference>
<keyword evidence="3" id="KW-1185">Reference proteome</keyword>
<dbReference type="PANTHER" id="PTHR35545">
    <property type="entry name" value="F-BOX DOMAIN-CONTAINING PROTEIN"/>
    <property type="match status" value="1"/>
</dbReference>
<feature type="domain" description="F-box" evidence="1">
    <location>
        <begin position="15"/>
        <end position="66"/>
    </location>
</feature>
<dbReference type="InterPro" id="IPR036047">
    <property type="entry name" value="F-box-like_dom_sf"/>
</dbReference>
<comment type="caution">
    <text evidence="2">The sequence shown here is derived from an EMBL/GenBank/DDBJ whole genome shotgun (WGS) entry which is preliminary data.</text>
</comment>
<dbReference type="AlphaFoldDB" id="A0A6G1BYF1"/>
<name>A0A6G1BYF1_9ORYZ</name>
<dbReference type="InterPro" id="IPR001810">
    <property type="entry name" value="F-box_dom"/>
</dbReference>
<dbReference type="OrthoDB" id="694540at2759"/>
<evidence type="ECO:0000313" key="2">
    <source>
        <dbReference type="EMBL" id="KAF0892684.1"/>
    </source>
</evidence>
<organism evidence="2 3">
    <name type="scientific">Oryza meyeriana var. granulata</name>
    <dbReference type="NCBI Taxonomy" id="110450"/>
    <lineage>
        <taxon>Eukaryota</taxon>
        <taxon>Viridiplantae</taxon>
        <taxon>Streptophyta</taxon>
        <taxon>Embryophyta</taxon>
        <taxon>Tracheophyta</taxon>
        <taxon>Spermatophyta</taxon>
        <taxon>Magnoliopsida</taxon>
        <taxon>Liliopsida</taxon>
        <taxon>Poales</taxon>
        <taxon>Poaceae</taxon>
        <taxon>BOP clade</taxon>
        <taxon>Oryzoideae</taxon>
        <taxon>Oryzeae</taxon>
        <taxon>Oryzinae</taxon>
        <taxon>Oryza</taxon>
        <taxon>Oryza meyeriana</taxon>
    </lineage>
</organism>
<dbReference type="Pfam" id="PF00646">
    <property type="entry name" value="F-box"/>
    <property type="match status" value="1"/>
</dbReference>
<dbReference type="PROSITE" id="PS50181">
    <property type="entry name" value="FBOX"/>
    <property type="match status" value="1"/>
</dbReference>
<evidence type="ECO:0000259" key="1">
    <source>
        <dbReference type="PROSITE" id="PS50181"/>
    </source>
</evidence>
<dbReference type="Gene3D" id="1.20.1280.50">
    <property type="match status" value="1"/>
</dbReference>
<accession>A0A6G1BYF1</accession>
<dbReference type="PANTHER" id="PTHR35545:SF11">
    <property type="entry name" value="OS04G0376200 PROTEIN"/>
    <property type="match status" value="1"/>
</dbReference>
<dbReference type="EMBL" id="SPHZ02000011">
    <property type="protein sequence ID" value="KAF0892684.1"/>
    <property type="molecule type" value="Genomic_DNA"/>
</dbReference>
<gene>
    <name evidence="2" type="ORF">E2562_017660</name>
</gene>
<reference evidence="2 3" key="1">
    <citation type="submission" date="2019-11" db="EMBL/GenBank/DDBJ databases">
        <title>Whole genome sequence of Oryza granulata.</title>
        <authorList>
            <person name="Li W."/>
        </authorList>
    </citation>
    <scope>NUCLEOTIDE SEQUENCE [LARGE SCALE GENOMIC DNA]</scope>
    <source>
        <strain evidence="3">cv. Menghai</strain>
        <tissue evidence="2">Leaf</tissue>
    </source>
</reference>
<proteinExistence type="predicted"/>
<protein>
    <recommendedName>
        <fullName evidence="1">F-box domain-containing protein</fullName>
    </recommendedName>
</protein>
<dbReference type="SUPFAM" id="SSF81383">
    <property type="entry name" value="F-box domain"/>
    <property type="match status" value="1"/>
</dbReference>
<sequence length="90" mass="10058">MARMKSALRLKAGGADRLSSLPDGLLRRILSRLDTRTALSTAVLARRWARLPRDLPALRFSVFDVLPTGYFRALDRDLRARARGADIHGT</sequence>